<gene>
    <name evidence="2" type="ORF">FisN_5Hh217</name>
</gene>
<evidence type="ECO:0000256" key="1">
    <source>
        <dbReference type="SAM" id="Phobius"/>
    </source>
</evidence>
<keyword evidence="1" id="KW-1133">Transmembrane helix</keyword>
<dbReference type="InParanoid" id="A0A1Z5JS45"/>
<dbReference type="Pfam" id="PF05981">
    <property type="entry name" value="CreA"/>
    <property type="match status" value="1"/>
</dbReference>
<dbReference type="PANTHER" id="PTHR37952:SF2">
    <property type="entry name" value="PROTEIN CREA"/>
    <property type="match status" value="1"/>
</dbReference>
<dbReference type="EMBL" id="BDSP01000111">
    <property type="protein sequence ID" value="GAX16844.1"/>
    <property type="molecule type" value="Genomic_DNA"/>
</dbReference>
<dbReference type="PANTHER" id="PTHR37952">
    <property type="match status" value="1"/>
</dbReference>
<keyword evidence="1" id="KW-0812">Transmembrane</keyword>
<organism evidence="2 3">
    <name type="scientific">Fistulifera solaris</name>
    <name type="common">Oleaginous diatom</name>
    <dbReference type="NCBI Taxonomy" id="1519565"/>
    <lineage>
        <taxon>Eukaryota</taxon>
        <taxon>Sar</taxon>
        <taxon>Stramenopiles</taxon>
        <taxon>Ochrophyta</taxon>
        <taxon>Bacillariophyta</taxon>
        <taxon>Bacillariophyceae</taxon>
        <taxon>Bacillariophycidae</taxon>
        <taxon>Naviculales</taxon>
        <taxon>Naviculaceae</taxon>
        <taxon>Fistulifera</taxon>
    </lineage>
</organism>
<feature type="transmembrane region" description="Helical" evidence="1">
    <location>
        <begin position="29"/>
        <end position="52"/>
    </location>
</feature>
<dbReference type="OrthoDB" id="10260865at2759"/>
<evidence type="ECO:0000313" key="2">
    <source>
        <dbReference type="EMBL" id="GAX16844.1"/>
    </source>
</evidence>
<sequence>MDNGHRIVTALVVVLSAHNITISLKTIMMLSTSSVLVVSLLIGAVQSLTLPFPDLRPTANKVGTTLKETKVHPFRVNARNYVAAAALCTTVLAAPLAPVQAAESQVIGQITGSGLVFKDTLQVESFEDPKVRGVTLYISNFQRPINERLSSAKNFFSDPSSAAVACARTGQTVIVADNINTTPAGEEVFKESKSLLFKSLKVQRIFDMEHNTVIYVSFNTRIDKNDDDNKSRFQNSLCAVNLDNYGVEPTIVGSKEASLPATLVP</sequence>
<name>A0A1Z5JS45_FISSO</name>
<proteinExistence type="predicted"/>
<accession>A0A1Z5JS45</accession>
<evidence type="ECO:0000313" key="3">
    <source>
        <dbReference type="Proteomes" id="UP000198406"/>
    </source>
</evidence>
<dbReference type="InterPro" id="IPR010292">
    <property type="entry name" value="Uncharacterised_CreA"/>
</dbReference>
<reference evidence="2 3" key="1">
    <citation type="journal article" date="2015" name="Plant Cell">
        <title>Oil accumulation by the oleaginous diatom Fistulifera solaris as revealed by the genome and transcriptome.</title>
        <authorList>
            <person name="Tanaka T."/>
            <person name="Maeda Y."/>
            <person name="Veluchamy A."/>
            <person name="Tanaka M."/>
            <person name="Abida H."/>
            <person name="Marechal E."/>
            <person name="Bowler C."/>
            <person name="Muto M."/>
            <person name="Sunaga Y."/>
            <person name="Tanaka M."/>
            <person name="Yoshino T."/>
            <person name="Taniguchi T."/>
            <person name="Fukuda Y."/>
            <person name="Nemoto M."/>
            <person name="Matsumoto M."/>
            <person name="Wong P.S."/>
            <person name="Aburatani S."/>
            <person name="Fujibuchi W."/>
        </authorList>
    </citation>
    <scope>NUCLEOTIDE SEQUENCE [LARGE SCALE GENOMIC DNA]</scope>
    <source>
        <strain evidence="2 3">JPCC DA0580</strain>
    </source>
</reference>
<keyword evidence="3" id="KW-1185">Reference proteome</keyword>
<keyword evidence="1" id="KW-0472">Membrane</keyword>
<dbReference type="Proteomes" id="UP000198406">
    <property type="component" value="Unassembled WGS sequence"/>
</dbReference>
<dbReference type="AlphaFoldDB" id="A0A1Z5JS45"/>
<protein>
    <submittedName>
        <fullName evidence="2">Uncharacterized protein</fullName>
    </submittedName>
</protein>
<comment type="caution">
    <text evidence="2">The sequence shown here is derived from an EMBL/GenBank/DDBJ whole genome shotgun (WGS) entry which is preliminary data.</text>
</comment>